<sequence length="123" mass="13717">MSKFQELLAMARYQAEPVKLLMLFTKSSIETASKEVNKGYIQPVMCVDKLPEELSDFASLSKEADVINPDWDLIFITSISANVDSSIIDQSMKSIVTDVQTGKNTSMYVVLDREDNLVEMVGS</sequence>
<reference evidence="1 2" key="1">
    <citation type="submission" date="2017-02" db="EMBL/GenBank/DDBJ databases">
        <title>Pseudoalteromonas ulvae TC14 Genome.</title>
        <authorList>
            <person name="Molmeret M."/>
        </authorList>
    </citation>
    <scope>NUCLEOTIDE SEQUENCE [LARGE SCALE GENOMIC DNA]</scope>
    <source>
        <strain evidence="1">TC14</strain>
    </source>
</reference>
<proteinExistence type="predicted"/>
<gene>
    <name evidence="1" type="ORF">B1199_01505</name>
</gene>
<dbReference type="RefSeq" id="WP_086742371.1">
    <property type="nucleotide sequence ID" value="NZ_MWPV01000001.1"/>
</dbReference>
<accession>A0A244CU60</accession>
<dbReference type="OrthoDB" id="6182044at2"/>
<dbReference type="AlphaFoldDB" id="A0A244CU60"/>
<evidence type="ECO:0000313" key="1">
    <source>
        <dbReference type="EMBL" id="OUL58986.1"/>
    </source>
</evidence>
<comment type="caution">
    <text evidence="1">The sequence shown here is derived from an EMBL/GenBank/DDBJ whole genome shotgun (WGS) entry which is preliminary data.</text>
</comment>
<name>A0A244CU60_PSEDV</name>
<organism evidence="1 2">
    <name type="scientific">Pseudoalteromonas ulvae</name>
    <dbReference type="NCBI Taxonomy" id="107327"/>
    <lineage>
        <taxon>Bacteria</taxon>
        <taxon>Pseudomonadati</taxon>
        <taxon>Pseudomonadota</taxon>
        <taxon>Gammaproteobacteria</taxon>
        <taxon>Alteromonadales</taxon>
        <taxon>Pseudoalteromonadaceae</taxon>
        <taxon>Pseudoalteromonas</taxon>
    </lineage>
</organism>
<dbReference type="Proteomes" id="UP000194841">
    <property type="component" value="Unassembled WGS sequence"/>
</dbReference>
<evidence type="ECO:0000313" key="2">
    <source>
        <dbReference type="Proteomes" id="UP000194841"/>
    </source>
</evidence>
<keyword evidence="2" id="KW-1185">Reference proteome</keyword>
<protein>
    <submittedName>
        <fullName evidence="1">Uncharacterized protein</fullName>
    </submittedName>
</protein>
<dbReference type="EMBL" id="MWPV01000001">
    <property type="protein sequence ID" value="OUL58986.1"/>
    <property type="molecule type" value="Genomic_DNA"/>
</dbReference>